<gene>
    <name evidence="2" type="ORF">ABZV61_28050</name>
</gene>
<reference evidence="2 3" key="1">
    <citation type="submission" date="2024-06" db="EMBL/GenBank/DDBJ databases">
        <title>The Natural Products Discovery Center: Release of the First 8490 Sequenced Strains for Exploring Actinobacteria Biosynthetic Diversity.</title>
        <authorList>
            <person name="Kalkreuter E."/>
            <person name="Kautsar S.A."/>
            <person name="Yang D."/>
            <person name="Bader C.D."/>
            <person name="Teijaro C.N."/>
            <person name="Fluegel L."/>
            <person name="Davis C.M."/>
            <person name="Simpson J.R."/>
            <person name="Lauterbach L."/>
            <person name="Steele A.D."/>
            <person name="Gui C."/>
            <person name="Meng S."/>
            <person name="Li G."/>
            <person name="Viehrig K."/>
            <person name="Ye F."/>
            <person name="Su P."/>
            <person name="Kiefer A.F."/>
            <person name="Nichols A."/>
            <person name="Cepeda A.J."/>
            <person name="Yan W."/>
            <person name="Fan B."/>
            <person name="Jiang Y."/>
            <person name="Adhikari A."/>
            <person name="Zheng C.-J."/>
            <person name="Schuster L."/>
            <person name="Cowan T.M."/>
            <person name="Smanski M.J."/>
            <person name="Chevrette M.G."/>
            <person name="De Carvalho L.P.S."/>
            <person name="Shen B."/>
        </authorList>
    </citation>
    <scope>NUCLEOTIDE SEQUENCE [LARGE SCALE GENOMIC DNA]</scope>
    <source>
        <strain evidence="2 3">NPDC005137</strain>
    </source>
</reference>
<keyword evidence="3" id="KW-1185">Reference proteome</keyword>
<accession>A0ABV2UFF1</accession>
<dbReference type="InterPro" id="IPR039422">
    <property type="entry name" value="MarR/SlyA-like"/>
</dbReference>
<feature type="domain" description="HTH marR-type" evidence="1">
    <location>
        <begin position="1"/>
        <end position="114"/>
    </location>
</feature>
<evidence type="ECO:0000259" key="1">
    <source>
        <dbReference type="PROSITE" id="PS50995"/>
    </source>
</evidence>
<dbReference type="PROSITE" id="PS50995">
    <property type="entry name" value="HTH_MARR_2"/>
    <property type="match status" value="1"/>
</dbReference>
<dbReference type="SMART" id="SM00347">
    <property type="entry name" value="HTH_MARR"/>
    <property type="match status" value="1"/>
</dbReference>
<proteinExistence type="predicted"/>
<name>A0ABV2UFF1_9ACTN</name>
<dbReference type="Pfam" id="PF01047">
    <property type="entry name" value="MarR"/>
    <property type="match status" value="1"/>
</dbReference>
<comment type="caution">
    <text evidence="2">The sequence shown here is derived from an EMBL/GenBank/DDBJ whole genome shotgun (WGS) entry which is preliminary data.</text>
</comment>
<evidence type="ECO:0000313" key="3">
    <source>
        <dbReference type="Proteomes" id="UP001550044"/>
    </source>
</evidence>
<dbReference type="Gene3D" id="1.10.10.10">
    <property type="entry name" value="Winged helix-like DNA-binding domain superfamily/Winged helix DNA-binding domain"/>
    <property type="match status" value="1"/>
</dbReference>
<dbReference type="Proteomes" id="UP001550044">
    <property type="component" value="Unassembled WGS sequence"/>
</dbReference>
<dbReference type="PANTHER" id="PTHR33164:SF99">
    <property type="entry name" value="MARR FAMILY REGULATORY PROTEIN"/>
    <property type="match status" value="1"/>
</dbReference>
<dbReference type="InterPro" id="IPR036388">
    <property type="entry name" value="WH-like_DNA-bd_sf"/>
</dbReference>
<evidence type="ECO:0000313" key="2">
    <source>
        <dbReference type="EMBL" id="MET8436566.1"/>
    </source>
</evidence>
<dbReference type="InterPro" id="IPR000835">
    <property type="entry name" value="HTH_MarR-typ"/>
</dbReference>
<dbReference type="SUPFAM" id="SSF46785">
    <property type="entry name" value="Winged helix' DNA-binding domain"/>
    <property type="match status" value="1"/>
</dbReference>
<sequence length="131" mass="14567">MGRRRGLLLQFFLLARLAEAPQGRMRMTDLADTVIHSRSGLSYQATKLESAGLLRRKPSPEDERSVTAVITDQGRALLEKVLPGHVEVVEQGMFDALDDQQADALADALGVVRDRLRTLTPSSAERRRSRN</sequence>
<dbReference type="PANTHER" id="PTHR33164">
    <property type="entry name" value="TRANSCRIPTIONAL REGULATOR, MARR FAMILY"/>
    <property type="match status" value="1"/>
</dbReference>
<protein>
    <submittedName>
        <fullName evidence="2">MarR family transcriptional regulator</fullName>
    </submittedName>
</protein>
<organism evidence="2 3">
    <name type="scientific">Streptomyces sp. 900116325</name>
    <dbReference type="NCBI Taxonomy" id="3154295"/>
    <lineage>
        <taxon>Bacteria</taxon>
        <taxon>Bacillati</taxon>
        <taxon>Actinomycetota</taxon>
        <taxon>Actinomycetes</taxon>
        <taxon>Kitasatosporales</taxon>
        <taxon>Streptomycetaceae</taxon>
        <taxon>Streptomyces</taxon>
    </lineage>
</organism>
<dbReference type="InterPro" id="IPR036390">
    <property type="entry name" value="WH_DNA-bd_sf"/>
</dbReference>
<dbReference type="RefSeq" id="WP_356711475.1">
    <property type="nucleotide sequence ID" value="NZ_JBEXIP010000027.1"/>
</dbReference>
<dbReference type="EMBL" id="JBEXIP010000027">
    <property type="protein sequence ID" value="MET8436566.1"/>
    <property type="molecule type" value="Genomic_DNA"/>
</dbReference>